<evidence type="ECO:0000313" key="1">
    <source>
        <dbReference type="EMBL" id="MFH7595201.1"/>
    </source>
</evidence>
<accession>A0ABW7PAX0</accession>
<comment type="caution">
    <text evidence="1">The sequence shown here is derived from an EMBL/GenBank/DDBJ whole genome shotgun (WGS) entry which is preliminary data.</text>
</comment>
<proteinExistence type="predicted"/>
<keyword evidence="2" id="KW-1185">Reference proteome</keyword>
<name>A0ABW7PAX0_9ACTN</name>
<dbReference type="Proteomes" id="UP001610631">
    <property type="component" value="Unassembled WGS sequence"/>
</dbReference>
<organism evidence="1 2">
    <name type="scientific">Streptomyces racemochromogenes</name>
    <dbReference type="NCBI Taxonomy" id="67353"/>
    <lineage>
        <taxon>Bacteria</taxon>
        <taxon>Bacillati</taxon>
        <taxon>Actinomycetota</taxon>
        <taxon>Actinomycetes</taxon>
        <taxon>Kitasatosporales</taxon>
        <taxon>Streptomycetaceae</taxon>
        <taxon>Streptomyces</taxon>
    </lineage>
</organism>
<dbReference type="EMBL" id="JBBDHD010000015">
    <property type="protein sequence ID" value="MFH7595201.1"/>
    <property type="molecule type" value="Genomic_DNA"/>
</dbReference>
<protein>
    <submittedName>
        <fullName evidence="1">Uncharacterized protein</fullName>
    </submittedName>
</protein>
<gene>
    <name evidence="1" type="ORF">WDV06_08850</name>
</gene>
<reference evidence="1 2" key="1">
    <citation type="submission" date="2024-03" db="EMBL/GenBank/DDBJ databases">
        <title>Whole genome sequencing of Streptomyces racemochromogenes, to identify antimicrobial biosynthetic gene clusters.</title>
        <authorList>
            <person name="Suryawanshi P."/>
            <person name="Krishnaraj P.U."/>
            <person name="Arun Y.P."/>
            <person name="Suryawanshi M.P."/>
            <person name="Rakshit O."/>
        </authorList>
    </citation>
    <scope>NUCLEOTIDE SEQUENCE [LARGE SCALE GENOMIC DNA]</scope>
    <source>
        <strain evidence="1 2">AUDT626</strain>
    </source>
</reference>
<evidence type="ECO:0000313" key="2">
    <source>
        <dbReference type="Proteomes" id="UP001610631"/>
    </source>
</evidence>
<dbReference type="RefSeq" id="WP_395509079.1">
    <property type="nucleotide sequence ID" value="NZ_JBBDHD010000015.1"/>
</dbReference>
<sequence length="78" mass="8327">MHAFTHTRIHAARTAELAAEAAAWRLTHDAAPAAPTAAPTAPTAPTALRDRLGEALVAAGTRLMRPEHLRARVHRHAV</sequence>